<protein>
    <submittedName>
        <fullName evidence="2">Uncharacterized protein</fullName>
    </submittedName>
</protein>
<sequence length="339" mass="39953">MKYFSILLLIPCVCSFKYLSATVHSQDVKPIPKRDPWHPHLYLVHDEVGDGYEIRNSHEFYDVSVSFLETKESSPGVMNCECRFVQSDLTDEEDSTEFLQVITPNTQKRLEVAQQQEKERLKEIPIGVNPQFVQSTKPLRVDTRREIRNPQLIETNENLEMQKKEKSYETAKQNLEIPQENSYKRVEVPSSGYENNSEYQPMLAPRVFEAPKQHFFRDSPPPAPYYAEARPLYQPQVFQNEYKASYSPESYPPPQYIEERAQGSQYIKERSQEYAPKYVEERPPQYVEERPQVYQYSNDASQVPVYQDERATYQPQSAEYYDPRYISNSKVVYVYPPYP</sequence>
<name>A0AAU9I9M5_9CILI</name>
<gene>
    <name evidence="2" type="ORF">BSTOLATCC_MIC355</name>
</gene>
<comment type="caution">
    <text evidence="2">The sequence shown here is derived from an EMBL/GenBank/DDBJ whole genome shotgun (WGS) entry which is preliminary data.</text>
</comment>
<organism evidence="2 3">
    <name type="scientific">Blepharisma stoltei</name>
    <dbReference type="NCBI Taxonomy" id="1481888"/>
    <lineage>
        <taxon>Eukaryota</taxon>
        <taxon>Sar</taxon>
        <taxon>Alveolata</taxon>
        <taxon>Ciliophora</taxon>
        <taxon>Postciliodesmatophora</taxon>
        <taxon>Heterotrichea</taxon>
        <taxon>Heterotrichida</taxon>
        <taxon>Blepharismidae</taxon>
        <taxon>Blepharisma</taxon>
    </lineage>
</organism>
<feature type="signal peptide" evidence="1">
    <location>
        <begin position="1"/>
        <end position="15"/>
    </location>
</feature>
<dbReference type="AlphaFoldDB" id="A0AAU9I9M5"/>
<dbReference type="Proteomes" id="UP001162131">
    <property type="component" value="Unassembled WGS sequence"/>
</dbReference>
<keyword evidence="3" id="KW-1185">Reference proteome</keyword>
<keyword evidence="1" id="KW-0732">Signal</keyword>
<proteinExistence type="predicted"/>
<evidence type="ECO:0000313" key="3">
    <source>
        <dbReference type="Proteomes" id="UP001162131"/>
    </source>
</evidence>
<dbReference type="EMBL" id="CAJZBQ010000001">
    <property type="protein sequence ID" value="CAG9310146.1"/>
    <property type="molecule type" value="Genomic_DNA"/>
</dbReference>
<reference evidence="2" key="1">
    <citation type="submission" date="2021-09" db="EMBL/GenBank/DDBJ databases">
        <authorList>
            <consortium name="AG Swart"/>
            <person name="Singh M."/>
            <person name="Singh A."/>
            <person name="Seah K."/>
            <person name="Emmerich C."/>
        </authorList>
    </citation>
    <scope>NUCLEOTIDE SEQUENCE</scope>
    <source>
        <strain evidence="2">ATCC30299</strain>
    </source>
</reference>
<evidence type="ECO:0000256" key="1">
    <source>
        <dbReference type="SAM" id="SignalP"/>
    </source>
</evidence>
<feature type="chain" id="PRO_5043650483" evidence="1">
    <location>
        <begin position="16"/>
        <end position="339"/>
    </location>
</feature>
<evidence type="ECO:0000313" key="2">
    <source>
        <dbReference type="EMBL" id="CAG9310146.1"/>
    </source>
</evidence>
<accession>A0AAU9I9M5</accession>